<dbReference type="Proteomes" id="UP001606305">
    <property type="component" value="Unassembled WGS sequence"/>
</dbReference>
<protein>
    <submittedName>
        <fullName evidence="15">TonB-dependent receptor domain-containing protein</fullName>
    </submittedName>
</protein>
<feature type="domain" description="TonB-dependent receptor plug" evidence="14">
    <location>
        <begin position="50"/>
        <end position="167"/>
    </location>
</feature>
<dbReference type="PANTHER" id="PTHR47234">
    <property type="match status" value="1"/>
</dbReference>
<sequence>MKMNRLVGQLAILGLAAHAGAGMAQAEAGSQLERVEITGSSIKRVKDEGALPVQVITRKDIERQGIVSAEQLIATLSINGNGMDNLASNADVAAGQARGNNGASSANLRGQGAASTLVLLNGRRVAAHGLNGGVVDLNSIPMSAIERVEILKDGASALYGTDAIAGVINFILRKNYSGLEAETFADITEAGGGNIGRVKLTGGFGDLGADKFNVLASVSYSDAKLLRGDQRDFVNTFQPNRGLSVDTRGTPYATVFAISSLYNALSRDNLSTAGRSTGPVQPGTSVAMNGINALDLPGQAGCSSIAGQAAYDEVLWSTPSAKWGCAWDTGRAAVLQQPVQSTNAVLRGTLALAEHQVFAEFVGGHVVSSKSFSPSQITSSTSTTNPFYNLAYPSTGEAYNSVFNAMAAVFPSIEANRGQPLALRWRCMPCGNREIETTADTQRLLVGAEGPLAGAWDYRTGVSIATSKTTSLLQHGYFYSKPFAALINNGTLNPFAADGISQSATALAALDAVRADGVTLYGGKYTLQQADFTASGPVMKLPAGDLMAAVGTDLRTEKYRFNGNATDAATQATIFNAPFDSVNTLDTVKRDIKAVFVELLVPVFKKLEATVAVRRDDYTGFGATTNPKFSLRYQPLDQLMVRASATRGFRVPTFNQLYNGITESTYAGKDLVDPLNCAGGVVDATKPGCAAITPTILTGGKPALGPEKSRQWSWGFVWSPRPEVTLGADWWQIRKTGTIQAISLTDMVKNFGLFPDNFLRDASGTLLAIDNRNVNAGETITKGVDLSLRGTQKLGDGRLTVGLEGSYLLDKRSRLITSAPMGASEIGVFTRSGDLGLRWKHSLSGSYEEGVWGFAVIQRWRAGYKDAQLPGVANGSVAPPDWRPNVAKYITHDLSVSYRGIRNLGLTFGIKNLTNDDPPFSAAYDSNTGAGSSWEPRVADPRGRSYTITASYKFL</sequence>
<comment type="similarity">
    <text evidence="2 10 11">Belongs to the TonB-dependent receptor family.</text>
</comment>
<evidence type="ECO:0000256" key="3">
    <source>
        <dbReference type="ARBA" id="ARBA00022448"/>
    </source>
</evidence>
<evidence type="ECO:0000256" key="10">
    <source>
        <dbReference type="PROSITE-ProRule" id="PRU01360"/>
    </source>
</evidence>
<evidence type="ECO:0000256" key="6">
    <source>
        <dbReference type="ARBA" id="ARBA00023077"/>
    </source>
</evidence>
<feature type="domain" description="TonB-dependent receptor-like beta-barrel" evidence="13">
    <location>
        <begin position="461"/>
        <end position="913"/>
    </location>
</feature>
<evidence type="ECO:0000259" key="13">
    <source>
        <dbReference type="Pfam" id="PF00593"/>
    </source>
</evidence>
<dbReference type="RefSeq" id="WP_394488446.1">
    <property type="nucleotide sequence ID" value="NZ_JBIGIA010000008.1"/>
</dbReference>
<keyword evidence="12" id="KW-0732">Signal</keyword>
<gene>
    <name evidence="15" type="ORF">ACG00X_12165</name>
</gene>
<evidence type="ECO:0000256" key="2">
    <source>
        <dbReference type="ARBA" id="ARBA00009810"/>
    </source>
</evidence>
<evidence type="ECO:0000256" key="8">
    <source>
        <dbReference type="ARBA" id="ARBA00023170"/>
    </source>
</evidence>
<dbReference type="InterPro" id="IPR000531">
    <property type="entry name" value="Beta-barrel_TonB"/>
</dbReference>
<keyword evidence="16" id="KW-1185">Reference proteome</keyword>
<keyword evidence="5 10" id="KW-0812">Transmembrane</keyword>
<keyword evidence="9 10" id="KW-0998">Cell outer membrane</keyword>
<evidence type="ECO:0000256" key="1">
    <source>
        <dbReference type="ARBA" id="ARBA00004571"/>
    </source>
</evidence>
<dbReference type="Pfam" id="PF00593">
    <property type="entry name" value="TonB_dep_Rec_b-barrel"/>
    <property type="match status" value="1"/>
</dbReference>
<proteinExistence type="inferred from homology"/>
<evidence type="ECO:0000256" key="7">
    <source>
        <dbReference type="ARBA" id="ARBA00023136"/>
    </source>
</evidence>
<evidence type="ECO:0000256" key="12">
    <source>
        <dbReference type="SAM" id="SignalP"/>
    </source>
</evidence>
<dbReference type="Gene3D" id="2.170.130.10">
    <property type="entry name" value="TonB-dependent receptor, plug domain"/>
    <property type="match status" value="1"/>
</dbReference>
<name>A0ABW7G6P2_9BURK</name>
<dbReference type="InterPro" id="IPR036942">
    <property type="entry name" value="Beta-barrel_TonB_sf"/>
</dbReference>
<dbReference type="EMBL" id="JBIGIA010000008">
    <property type="protein sequence ID" value="MFG6457587.1"/>
    <property type="molecule type" value="Genomic_DNA"/>
</dbReference>
<dbReference type="Gene3D" id="2.40.170.20">
    <property type="entry name" value="TonB-dependent receptor, beta-barrel domain"/>
    <property type="match status" value="1"/>
</dbReference>
<dbReference type="InterPro" id="IPR012910">
    <property type="entry name" value="Plug_dom"/>
</dbReference>
<evidence type="ECO:0000256" key="9">
    <source>
        <dbReference type="ARBA" id="ARBA00023237"/>
    </source>
</evidence>
<organism evidence="15 16">
    <name type="scientific">Pelomonas nitida</name>
    <dbReference type="NCBI Taxonomy" id="3299027"/>
    <lineage>
        <taxon>Bacteria</taxon>
        <taxon>Pseudomonadati</taxon>
        <taxon>Pseudomonadota</taxon>
        <taxon>Betaproteobacteria</taxon>
        <taxon>Burkholderiales</taxon>
        <taxon>Sphaerotilaceae</taxon>
        <taxon>Roseateles</taxon>
    </lineage>
</organism>
<feature type="signal peptide" evidence="12">
    <location>
        <begin position="1"/>
        <end position="26"/>
    </location>
</feature>
<accession>A0ABW7G6P2</accession>
<evidence type="ECO:0000313" key="15">
    <source>
        <dbReference type="EMBL" id="MFG6457587.1"/>
    </source>
</evidence>
<evidence type="ECO:0000313" key="16">
    <source>
        <dbReference type="Proteomes" id="UP001606305"/>
    </source>
</evidence>
<keyword evidence="4 10" id="KW-1134">Transmembrane beta strand</keyword>
<keyword evidence="3 10" id="KW-0813">Transport</keyword>
<dbReference type="SUPFAM" id="SSF56935">
    <property type="entry name" value="Porins"/>
    <property type="match status" value="1"/>
</dbReference>
<evidence type="ECO:0000259" key="14">
    <source>
        <dbReference type="Pfam" id="PF07715"/>
    </source>
</evidence>
<dbReference type="Pfam" id="PF07715">
    <property type="entry name" value="Plug"/>
    <property type="match status" value="1"/>
</dbReference>
<comment type="subcellular location">
    <subcellularLocation>
        <location evidence="1 10">Cell outer membrane</location>
        <topology evidence="1 10">Multi-pass membrane protein</topology>
    </subcellularLocation>
</comment>
<keyword evidence="6 11" id="KW-0798">TonB box</keyword>
<dbReference type="PANTHER" id="PTHR47234:SF2">
    <property type="entry name" value="TONB-DEPENDENT RECEPTOR"/>
    <property type="match status" value="1"/>
</dbReference>
<evidence type="ECO:0000256" key="5">
    <source>
        <dbReference type="ARBA" id="ARBA00022692"/>
    </source>
</evidence>
<dbReference type="PROSITE" id="PS52016">
    <property type="entry name" value="TONB_DEPENDENT_REC_3"/>
    <property type="match status" value="1"/>
</dbReference>
<evidence type="ECO:0000256" key="4">
    <source>
        <dbReference type="ARBA" id="ARBA00022452"/>
    </source>
</evidence>
<dbReference type="InterPro" id="IPR039426">
    <property type="entry name" value="TonB-dep_rcpt-like"/>
</dbReference>
<reference evidence="15 16" key="1">
    <citation type="submission" date="2024-09" db="EMBL/GenBank/DDBJ databases">
        <title>Novel species of the genus Pelomonas and Roseateles isolated from streams.</title>
        <authorList>
            <person name="Lu H."/>
        </authorList>
    </citation>
    <scope>NUCLEOTIDE SEQUENCE [LARGE SCALE GENOMIC DNA]</scope>
    <source>
        <strain evidence="15 16">BYS96W</strain>
    </source>
</reference>
<feature type="chain" id="PRO_5046205655" evidence="12">
    <location>
        <begin position="27"/>
        <end position="955"/>
    </location>
</feature>
<comment type="caution">
    <text evidence="15">The sequence shown here is derived from an EMBL/GenBank/DDBJ whole genome shotgun (WGS) entry which is preliminary data.</text>
</comment>
<evidence type="ECO:0000256" key="11">
    <source>
        <dbReference type="RuleBase" id="RU003357"/>
    </source>
</evidence>
<dbReference type="InterPro" id="IPR037066">
    <property type="entry name" value="Plug_dom_sf"/>
</dbReference>
<keyword evidence="8 15" id="KW-0675">Receptor</keyword>
<keyword evidence="7 10" id="KW-0472">Membrane</keyword>